<comment type="caution">
    <text evidence="2">The sequence shown here is derived from an EMBL/GenBank/DDBJ whole genome shotgun (WGS) entry which is preliminary data.</text>
</comment>
<name>E8LFZ8_9FIRM</name>
<gene>
    <name evidence="2" type="ORF">HMPREF9443_01792</name>
</gene>
<accession>E8LFZ8</accession>
<protein>
    <submittedName>
        <fullName evidence="2">Uncharacterized protein</fullName>
    </submittedName>
</protein>
<keyword evidence="1" id="KW-0812">Transmembrane</keyword>
<keyword evidence="3" id="KW-1185">Reference proteome</keyword>
<sequence length="125" mass="14394">MAVLMFMVVVMMMFMLVLMVMVMMMFVFVLMLVVMMMLMLMAMHYSIVVAMQKGHIMVMVSMLLVQNNIKITAVNACFRHSADFIFKALCRNTLQSLIQCLFVRAQVQKCCYQHITADAGITFQI</sequence>
<organism evidence="2 3">
    <name type="scientific">Phascolarctobacterium succinatutens YIT 12067</name>
    <dbReference type="NCBI Taxonomy" id="626939"/>
    <lineage>
        <taxon>Bacteria</taxon>
        <taxon>Bacillati</taxon>
        <taxon>Bacillota</taxon>
        <taxon>Negativicutes</taxon>
        <taxon>Acidaminococcales</taxon>
        <taxon>Acidaminococcaceae</taxon>
        <taxon>Phascolarctobacterium</taxon>
    </lineage>
</organism>
<proteinExistence type="predicted"/>
<evidence type="ECO:0000313" key="3">
    <source>
        <dbReference type="Proteomes" id="UP000004923"/>
    </source>
</evidence>
<evidence type="ECO:0000256" key="1">
    <source>
        <dbReference type="SAM" id="Phobius"/>
    </source>
</evidence>
<dbReference type="Proteomes" id="UP000004923">
    <property type="component" value="Unassembled WGS sequence"/>
</dbReference>
<keyword evidence="1" id="KW-1133">Transmembrane helix</keyword>
<evidence type="ECO:0000313" key="2">
    <source>
        <dbReference type="EMBL" id="EFY04240.1"/>
    </source>
</evidence>
<dbReference type="HOGENOM" id="CLU_1990559_0_0_9"/>
<reference evidence="2 3" key="1">
    <citation type="submission" date="2011-01" db="EMBL/GenBank/DDBJ databases">
        <authorList>
            <person name="Weinstock G."/>
            <person name="Sodergren E."/>
            <person name="Clifton S."/>
            <person name="Fulton L."/>
            <person name="Fulton B."/>
            <person name="Courtney L."/>
            <person name="Fronick C."/>
            <person name="Harrison M."/>
            <person name="Strong C."/>
            <person name="Farmer C."/>
            <person name="Delahaunty K."/>
            <person name="Markovic C."/>
            <person name="Hall O."/>
            <person name="Minx P."/>
            <person name="Tomlinson C."/>
            <person name="Mitreva M."/>
            <person name="Hou S."/>
            <person name="Chen J."/>
            <person name="Wollam A."/>
            <person name="Pepin K.H."/>
            <person name="Johnson M."/>
            <person name="Bhonagiri V."/>
            <person name="Zhang X."/>
            <person name="Suruliraj S."/>
            <person name="Warren W."/>
            <person name="Chinwalla A."/>
            <person name="Mardis E.R."/>
            <person name="Wilson R.K."/>
        </authorList>
    </citation>
    <scope>NUCLEOTIDE SEQUENCE [LARGE SCALE GENOMIC DNA]</scope>
    <source>
        <strain evidence="2 3">YIT 12067</strain>
    </source>
</reference>
<dbReference type="AlphaFoldDB" id="E8LFZ8"/>
<feature type="transmembrane region" description="Helical" evidence="1">
    <location>
        <begin position="6"/>
        <end position="33"/>
    </location>
</feature>
<keyword evidence="1" id="KW-0472">Membrane</keyword>
<dbReference type="EMBL" id="AEVN01000097">
    <property type="protein sequence ID" value="EFY04240.1"/>
    <property type="molecule type" value="Genomic_DNA"/>
</dbReference>